<dbReference type="GO" id="GO:0005524">
    <property type="term" value="F:ATP binding"/>
    <property type="evidence" value="ECO:0007669"/>
    <property type="project" value="UniProtKB-KW"/>
</dbReference>
<dbReference type="PROSITE" id="PS00211">
    <property type="entry name" value="ABC_TRANSPORTER_1"/>
    <property type="match status" value="1"/>
</dbReference>
<dbReference type="InterPro" id="IPR050093">
    <property type="entry name" value="ABC_SmlMolc_Importer"/>
</dbReference>
<dbReference type="PANTHER" id="PTHR42781:SF8">
    <property type="entry name" value="BICARBONATE TRANSPORT ATP-BINDING PROTEIN CMPC"/>
    <property type="match status" value="1"/>
</dbReference>
<dbReference type="GO" id="GO:0016887">
    <property type="term" value="F:ATP hydrolysis activity"/>
    <property type="evidence" value="ECO:0007669"/>
    <property type="project" value="InterPro"/>
</dbReference>
<keyword evidence="6" id="KW-1185">Reference proteome</keyword>
<dbReference type="RefSeq" id="WP_046328302.1">
    <property type="nucleotide sequence ID" value="NZ_CP011280.1"/>
</dbReference>
<feature type="domain" description="ABC transporter" evidence="4">
    <location>
        <begin position="2"/>
        <end position="215"/>
    </location>
</feature>
<evidence type="ECO:0000259" key="4">
    <source>
        <dbReference type="PROSITE" id="PS50893"/>
    </source>
</evidence>
<dbReference type="Gene3D" id="3.40.50.300">
    <property type="entry name" value="P-loop containing nucleotide triphosphate hydrolases"/>
    <property type="match status" value="1"/>
</dbReference>
<dbReference type="Pfam" id="PF00005">
    <property type="entry name" value="ABC_tran"/>
    <property type="match status" value="1"/>
</dbReference>
<evidence type="ECO:0000313" key="6">
    <source>
        <dbReference type="Proteomes" id="UP000033103"/>
    </source>
</evidence>
<reference evidence="5 6" key="1">
    <citation type="journal article" date="2012" name="BMC Genomics">
        <title>Genomic sequence analysis and characterization of Sneathia amnii sp. nov.</title>
        <authorList>
            <consortium name="Vaginal Microbiome Consortium (additional members)"/>
            <person name="Harwich M.D.Jr."/>
            <person name="Serrano M.G."/>
            <person name="Fettweis J.M."/>
            <person name="Alves J.M."/>
            <person name="Reimers M.A."/>
            <person name="Buck G.A."/>
            <person name="Jefferson K.K."/>
        </authorList>
    </citation>
    <scope>NUCLEOTIDE SEQUENCE [LARGE SCALE GENOMIC DNA]</scope>
    <source>
        <strain evidence="5 6">SN35</strain>
    </source>
</reference>
<dbReference type="PATRIC" id="fig|1069640.6.peg.229"/>
<dbReference type="Proteomes" id="UP000033103">
    <property type="component" value="Chromosome"/>
</dbReference>
<gene>
    <name evidence="5" type="ORF">VC03_01215</name>
</gene>
<dbReference type="InterPro" id="IPR027417">
    <property type="entry name" value="P-loop_NTPase"/>
</dbReference>
<dbReference type="InterPro" id="IPR003439">
    <property type="entry name" value="ABC_transporter-like_ATP-bd"/>
</dbReference>
<keyword evidence="1" id="KW-0813">Transport</keyword>
<evidence type="ECO:0000313" key="5">
    <source>
        <dbReference type="EMBL" id="AKC95196.1"/>
    </source>
</evidence>
<organism evidence="5 6">
    <name type="scientific">Sneathia vaginalis</name>
    <dbReference type="NCBI Taxonomy" id="187101"/>
    <lineage>
        <taxon>Bacteria</taxon>
        <taxon>Fusobacteriati</taxon>
        <taxon>Fusobacteriota</taxon>
        <taxon>Fusobacteriia</taxon>
        <taxon>Fusobacteriales</taxon>
        <taxon>Leptotrichiaceae</taxon>
        <taxon>Sneathia</taxon>
    </lineage>
</organism>
<accession>A0A0E3ZBK7</accession>
<dbReference type="EMBL" id="CP011280">
    <property type="protein sequence ID" value="AKC95196.1"/>
    <property type="molecule type" value="Genomic_DNA"/>
</dbReference>
<dbReference type="InterPro" id="IPR017871">
    <property type="entry name" value="ABC_transporter-like_CS"/>
</dbReference>
<keyword evidence="3" id="KW-0067">ATP-binding</keyword>
<dbReference type="HOGENOM" id="CLU_000604_1_22_0"/>
<evidence type="ECO:0000256" key="1">
    <source>
        <dbReference type="ARBA" id="ARBA00022448"/>
    </source>
</evidence>
<dbReference type="PROSITE" id="PS50893">
    <property type="entry name" value="ABC_TRANSPORTER_2"/>
    <property type="match status" value="1"/>
</dbReference>
<sequence>MIEIRDLIKKFNDHYVFNNLNLDIESDKITVILGKSGCGKTTLLRLISNLEKYDSGSINTNNLKFSYVFQEPRLFPWLTVFENIQAITNLPSDEIYRMIRMVDLEKFSNSYPDELSGGMKSRVSLARAFAYKPNFLLMDEPFSNLDDFTRIKMQEELLKLYNKENVGILFVTHNIDEALTIADKIIVLKKGKIYSSYNINSKKRDLLDFEFTTLKRKIRDDIWRIQ</sequence>
<name>A0A0E3ZBK7_9FUSO</name>
<dbReference type="AlphaFoldDB" id="A0A0E3ZBK7"/>
<evidence type="ECO:0000256" key="3">
    <source>
        <dbReference type="ARBA" id="ARBA00022840"/>
    </source>
</evidence>
<dbReference type="InterPro" id="IPR003593">
    <property type="entry name" value="AAA+_ATPase"/>
</dbReference>
<evidence type="ECO:0000256" key="2">
    <source>
        <dbReference type="ARBA" id="ARBA00022741"/>
    </source>
</evidence>
<protein>
    <recommendedName>
        <fullName evidence="4">ABC transporter domain-containing protein</fullName>
    </recommendedName>
</protein>
<proteinExistence type="predicted"/>
<keyword evidence="2" id="KW-0547">Nucleotide-binding</keyword>
<dbReference type="OrthoDB" id="9780431at2"/>
<dbReference type="STRING" id="187101.VC03_01215"/>
<dbReference type="SUPFAM" id="SSF52540">
    <property type="entry name" value="P-loop containing nucleoside triphosphate hydrolases"/>
    <property type="match status" value="1"/>
</dbReference>
<dbReference type="KEGG" id="sns:VC03_01215"/>
<dbReference type="SMART" id="SM00382">
    <property type="entry name" value="AAA"/>
    <property type="match status" value="1"/>
</dbReference>
<dbReference type="PANTHER" id="PTHR42781">
    <property type="entry name" value="SPERMIDINE/PUTRESCINE IMPORT ATP-BINDING PROTEIN POTA"/>
    <property type="match status" value="1"/>
</dbReference>